<dbReference type="Proteomes" id="UP000192284">
    <property type="component" value="Unassembled WGS sequence"/>
</dbReference>
<keyword evidence="2" id="KW-0489">Methyltransferase</keyword>
<dbReference type="RefSeq" id="WP_083115048.1">
    <property type="nucleotide sequence ID" value="NZ_JACKTS010000031.1"/>
</dbReference>
<evidence type="ECO:0000313" key="3">
    <source>
        <dbReference type="Proteomes" id="UP000192284"/>
    </source>
</evidence>
<proteinExistence type="predicted"/>
<dbReference type="CDD" id="cd02440">
    <property type="entry name" value="AdoMet_MTases"/>
    <property type="match status" value="1"/>
</dbReference>
<accession>A0A1W9ZJ22</accession>
<evidence type="ECO:0000256" key="1">
    <source>
        <dbReference type="ARBA" id="ARBA00022679"/>
    </source>
</evidence>
<comment type="caution">
    <text evidence="2">The sequence shown here is derived from an EMBL/GenBank/DDBJ whole genome shotgun (WGS) entry which is preliminary data.</text>
</comment>
<sequence>MPSDYVYDQSFAEERTRLAGMESLWDPGTQALLDELGIGTGDKAWRCLELGAGGGSLVQWMAGRGASVLAVDIDTRFVEPLAGDAIEVKRLDIRTDELPRGEFDLIHSRLVLEHLADRRQILDRLVAALRPGGWLVIEDYDWTAFGFEGTDDQLERVTSAILAFMQRAGFEPHYGRRVVADLAAAGLRDVRGEGRARVIDSSTAGFDFFRLSFESLRGAVVDAGLISREDADAAAARFGEDLRLLTPIMMAGIGRR</sequence>
<reference evidence="2 3" key="1">
    <citation type="submission" date="2017-02" db="EMBL/GenBank/DDBJ databases">
        <title>The new phylogeny of genus Mycobacterium.</title>
        <authorList>
            <person name="Tortoli E."/>
            <person name="Trovato A."/>
            <person name="Cirillo D.M."/>
        </authorList>
    </citation>
    <scope>NUCLEOTIDE SEQUENCE [LARGE SCALE GENOMIC DNA]</scope>
    <source>
        <strain evidence="2 3">DSM 45057</strain>
    </source>
</reference>
<dbReference type="PANTHER" id="PTHR43861">
    <property type="entry name" value="TRANS-ACONITATE 2-METHYLTRANSFERASE-RELATED"/>
    <property type="match status" value="1"/>
</dbReference>
<dbReference type="InterPro" id="IPR029063">
    <property type="entry name" value="SAM-dependent_MTases_sf"/>
</dbReference>
<dbReference type="SUPFAM" id="SSF53335">
    <property type="entry name" value="S-adenosyl-L-methionine-dependent methyltransferases"/>
    <property type="match status" value="1"/>
</dbReference>
<organism evidence="2 3">
    <name type="scientific">Mycobacterium angelicum</name>
    <dbReference type="NCBI Taxonomy" id="470074"/>
    <lineage>
        <taxon>Bacteria</taxon>
        <taxon>Bacillati</taxon>
        <taxon>Actinomycetota</taxon>
        <taxon>Actinomycetes</taxon>
        <taxon>Mycobacteriales</taxon>
        <taxon>Mycobacteriaceae</taxon>
        <taxon>Mycobacterium</taxon>
    </lineage>
</organism>
<keyword evidence="1 2" id="KW-0808">Transferase</keyword>
<dbReference type="GO" id="GO:0032259">
    <property type="term" value="P:methylation"/>
    <property type="evidence" value="ECO:0007669"/>
    <property type="project" value="UniProtKB-KW"/>
</dbReference>
<protein>
    <submittedName>
        <fullName evidence="2">SAM-dependent methyltransferase</fullName>
    </submittedName>
</protein>
<dbReference type="OrthoDB" id="3469983at2"/>
<dbReference type="PANTHER" id="PTHR43861:SF3">
    <property type="entry name" value="PUTATIVE (AFU_ORTHOLOGUE AFUA_2G14390)-RELATED"/>
    <property type="match status" value="1"/>
</dbReference>
<gene>
    <name evidence="2" type="ORF">BST12_21030</name>
</gene>
<dbReference type="Gene3D" id="3.40.50.150">
    <property type="entry name" value="Vaccinia Virus protein VP39"/>
    <property type="match status" value="1"/>
</dbReference>
<dbReference type="GO" id="GO:0008168">
    <property type="term" value="F:methyltransferase activity"/>
    <property type="evidence" value="ECO:0007669"/>
    <property type="project" value="UniProtKB-KW"/>
</dbReference>
<name>A0A1W9ZJ22_MYCAN</name>
<dbReference type="EMBL" id="MVHE01000046">
    <property type="protein sequence ID" value="ORA16079.1"/>
    <property type="molecule type" value="Genomic_DNA"/>
</dbReference>
<dbReference type="AlphaFoldDB" id="A0A1W9ZJ22"/>
<keyword evidence="3" id="KW-1185">Reference proteome</keyword>
<dbReference type="Pfam" id="PF13489">
    <property type="entry name" value="Methyltransf_23"/>
    <property type="match status" value="1"/>
</dbReference>
<evidence type="ECO:0000313" key="2">
    <source>
        <dbReference type="EMBL" id="ORA16079.1"/>
    </source>
</evidence>